<gene>
    <name evidence="2" type="ORF">DFJ69_5791</name>
</gene>
<sequence>MSRHLGRMARFDTETALRRALHGYAAGIHPAGGLERIRSATIPPPSPRPKEAAAMPSDDSLPVQVHPAGLLPGDILLADPDHPDQAVRWAVGPVIREERGGLRYTIAEYTTPDGAEGRHVFEDRDQWLTVEVRRVPGAAA</sequence>
<keyword evidence="3" id="KW-1185">Reference proteome</keyword>
<dbReference type="Proteomes" id="UP000256661">
    <property type="component" value="Unassembled WGS sequence"/>
</dbReference>
<accession>A0A3D9T926</accession>
<name>A0A3D9T926_9ACTN</name>
<reference evidence="2 3" key="1">
    <citation type="submission" date="2018-08" db="EMBL/GenBank/DDBJ databases">
        <title>Sequencing the genomes of 1000 actinobacteria strains.</title>
        <authorList>
            <person name="Klenk H.-P."/>
        </authorList>
    </citation>
    <scope>NUCLEOTIDE SEQUENCE [LARGE SCALE GENOMIC DNA]</scope>
    <source>
        <strain evidence="2 3">DSM 43927</strain>
    </source>
</reference>
<dbReference type="EMBL" id="QTTT01000001">
    <property type="protein sequence ID" value="REF00262.1"/>
    <property type="molecule type" value="Genomic_DNA"/>
</dbReference>
<protein>
    <submittedName>
        <fullName evidence="2">Uncharacterized protein</fullName>
    </submittedName>
</protein>
<dbReference type="RefSeq" id="WP_147312436.1">
    <property type="nucleotide sequence ID" value="NZ_QTTT01000001.1"/>
</dbReference>
<organism evidence="2 3">
    <name type="scientific">Thermomonospora umbrina</name>
    <dbReference type="NCBI Taxonomy" id="111806"/>
    <lineage>
        <taxon>Bacteria</taxon>
        <taxon>Bacillati</taxon>
        <taxon>Actinomycetota</taxon>
        <taxon>Actinomycetes</taxon>
        <taxon>Streptosporangiales</taxon>
        <taxon>Thermomonosporaceae</taxon>
        <taxon>Thermomonospora</taxon>
    </lineage>
</organism>
<evidence type="ECO:0000313" key="3">
    <source>
        <dbReference type="Proteomes" id="UP000256661"/>
    </source>
</evidence>
<dbReference type="AlphaFoldDB" id="A0A3D9T926"/>
<evidence type="ECO:0000256" key="1">
    <source>
        <dbReference type="SAM" id="MobiDB-lite"/>
    </source>
</evidence>
<feature type="region of interest" description="Disordered" evidence="1">
    <location>
        <begin position="38"/>
        <end position="63"/>
    </location>
</feature>
<proteinExistence type="predicted"/>
<comment type="caution">
    <text evidence="2">The sequence shown here is derived from an EMBL/GenBank/DDBJ whole genome shotgun (WGS) entry which is preliminary data.</text>
</comment>
<evidence type="ECO:0000313" key="2">
    <source>
        <dbReference type="EMBL" id="REF00262.1"/>
    </source>
</evidence>